<evidence type="ECO:0000256" key="1">
    <source>
        <dbReference type="ARBA" id="ARBA00004651"/>
    </source>
</evidence>
<dbReference type="Proteomes" id="UP001281130">
    <property type="component" value="Unassembled WGS sequence"/>
</dbReference>
<dbReference type="EMBL" id="CP007514">
    <property type="protein sequence ID" value="AHY46283.1"/>
    <property type="molecule type" value="Genomic_DNA"/>
</dbReference>
<protein>
    <submittedName>
        <fullName evidence="10">Glycosyltransferase 87 family protein</fullName>
    </submittedName>
</protein>
<dbReference type="RefSeq" id="WP_038681096.1">
    <property type="nucleotide sequence ID" value="NZ_CP007514.1"/>
</dbReference>
<feature type="transmembrane region" description="Helical" evidence="8">
    <location>
        <begin position="220"/>
        <end position="240"/>
    </location>
</feature>
<comment type="subcellular location">
    <subcellularLocation>
        <location evidence="1">Cell membrane</location>
        <topology evidence="1">Multi-pass membrane protein</topology>
    </subcellularLocation>
</comment>
<evidence type="ECO:0000256" key="3">
    <source>
        <dbReference type="ARBA" id="ARBA00022679"/>
    </source>
</evidence>
<name>A0A023X1R5_RUBRA</name>
<evidence type="ECO:0000256" key="4">
    <source>
        <dbReference type="ARBA" id="ARBA00022692"/>
    </source>
</evidence>
<dbReference type="InterPro" id="IPR018584">
    <property type="entry name" value="GT87"/>
</dbReference>
<feature type="transmembrane region" description="Helical" evidence="8">
    <location>
        <begin position="283"/>
        <end position="308"/>
    </location>
</feature>
<evidence type="ECO:0000313" key="9">
    <source>
        <dbReference type="EMBL" id="AHY46283.1"/>
    </source>
</evidence>
<evidence type="ECO:0000313" key="11">
    <source>
        <dbReference type="Proteomes" id="UP000025229"/>
    </source>
</evidence>
<organism evidence="9 11">
    <name type="scientific">Rubrobacter radiotolerans</name>
    <name type="common">Arthrobacter radiotolerans</name>
    <dbReference type="NCBI Taxonomy" id="42256"/>
    <lineage>
        <taxon>Bacteria</taxon>
        <taxon>Bacillati</taxon>
        <taxon>Actinomycetota</taxon>
        <taxon>Rubrobacteria</taxon>
        <taxon>Rubrobacterales</taxon>
        <taxon>Rubrobacteraceae</taxon>
        <taxon>Rubrobacter</taxon>
    </lineage>
</organism>
<feature type="transmembrane region" description="Helical" evidence="8">
    <location>
        <begin position="320"/>
        <end position="338"/>
    </location>
</feature>
<reference evidence="9 11" key="1">
    <citation type="submission" date="2014-03" db="EMBL/GenBank/DDBJ databases">
        <title>Complete genome sequence of the Radio-Resistant Rubrobacter radiotolerans RSPS-4.</title>
        <authorList>
            <person name="Egas C.C."/>
            <person name="Barroso C.C."/>
            <person name="Froufe H.J.C."/>
            <person name="Pacheco J.J."/>
            <person name="Albuquerque L.L."/>
            <person name="da Costa M.M.S."/>
        </authorList>
    </citation>
    <scope>NUCLEOTIDE SEQUENCE [LARGE SCALE GENOMIC DNA]</scope>
    <source>
        <strain evidence="9 11">RSPS-4</strain>
    </source>
</reference>
<accession>A0A023X1R5</accession>
<feature type="transmembrane region" description="Helical" evidence="8">
    <location>
        <begin position="71"/>
        <end position="91"/>
    </location>
</feature>
<evidence type="ECO:0000256" key="8">
    <source>
        <dbReference type="SAM" id="Phobius"/>
    </source>
</evidence>
<feature type="transmembrane region" description="Helical" evidence="8">
    <location>
        <begin position="182"/>
        <end position="200"/>
    </location>
</feature>
<proteinExistence type="inferred from homology"/>
<keyword evidence="2" id="KW-1003">Cell membrane</keyword>
<comment type="similarity">
    <text evidence="7">Belongs to the glycosyltransferase 87 family.</text>
</comment>
<reference evidence="10" key="2">
    <citation type="submission" date="2023-11" db="EMBL/GenBank/DDBJ databases">
        <title>MicrobeMod: A computational toolkit for identifying prokaryotic methylation and restriction-modification with nanopore sequencing.</title>
        <authorList>
            <person name="Crits-Christoph A."/>
            <person name="Kang S.C."/>
            <person name="Lee H."/>
            <person name="Ostrov N."/>
        </authorList>
    </citation>
    <scope>NUCLEOTIDE SEQUENCE</scope>
    <source>
        <strain evidence="10">ATCC 51242</strain>
    </source>
</reference>
<evidence type="ECO:0000256" key="5">
    <source>
        <dbReference type="ARBA" id="ARBA00022989"/>
    </source>
</evidence>
<feature type="transmembrane region" description="Helical" evidence="8">
    <location>
        <begin position="97"/>
        <end position="118"/>
    </location>
</feature>
<dbReference type="eggNOG" id="COG5650">
    <property type="taxonomic scope" value="Bacteria"/>
</dbReference>
<feature type="transmembrane region" description="Helical" evidence="8">
    <location>
        <begin position="125"/>
        <end position="145"/>
    </location>
</feature>
<evidence type="ECO:0000256" key="6">
    <source>
        <dbReference type="ARBA" id="ARBA00023136"/>
    </source>
</evidence>
<keyword evidence="3" id="KW-0808">Transferase</keyword>
<dbReference type="EMBL" id="JAWXXX010000001">
    <property type="protein sequence ID" value="MDX5893691.1"/>
    <property type="molecule type" value="Genomic_DNA"/>
</dbReference>
<gene>
    <name evidence="9" type="ORF">RradSPS_1000</name>
    <name evidence="10" type="ORF">SIL72_06580</name>
</gene>
<feature type="transmembrane region" description="Helical" evidence="8">
    <location>
        <begin position="358"/>
        <end position="379"/>
    </location>
</feature>
<dbReference type="HOGENOM" id="CLU_035797_1_0_11"/>
<dbReference type="KEGG" id="rrd:RradSPS_1000"/>
<dbReference type="GO" id="GO:0016758">
    <property type="term" value="F:hexosyltransferase activity"/>
    <property type="evidence" value="ECO:0007669"/>
    <property type="project" value="InterPro"/>
</dbReference>
<sequence>MCLLLLRGYSGLPPALGESSNDVGIYAETGEAVLSGNLPYRDFFIEYPPGSIPVFLPPALFTQSVAGYLDAFALQMGLFLVVSLALVVLAARRTLGAASWPLAGATFALGAAFLYPVALTRYDAVVTLTLALAAFLCAVGGRWVYLGYAALGFGAAAKLVPALAVPALAAARRRTTLRGFSVAGAVGLALLVPALLFGGGRFVESLAYHSERGVQVESTWAAAMISLGNVEGIAFEFGAFEVRGPGADLFSTLSFPATAVLLLVSCLPLLADGRSGRLVPARFPAYAASFTLAFVLGSKVLSPQYLLWLLPLVPLAAARLPVRLVLSALLVAACYLTTEVFPRNYEALLTLSSPGPELLLLRNACLLALWLLLLALPFLDTREVREARPTGEKT</sequence>
<dbReference type="Proteomes" id="UP000025229">
    <property type="component" value="Chromosome"/>
</dbReference>
<dbReference type="Pfam" id="PF09594">
    <property type="entry name" value="GT87"/>
    <property type="match status" value="1"/>
</dbReference>
<dbReference type="OrthoDB" id="5485682at2"/>
<dbReference type="STRING" id="42256.RradSPS_1000"/>
<evidence type="ECO:0000256" key="7">
    <source>
        <dbReference type="ARBA" id="ARBA00024033"/>
    </source>
</evidence>
<keyword evidence="11" id="KW-1185">Reference proteome</keyword>
<dbReference type="AlphaFoldDB" id="A0A023X1R5"/>
<keyword evidence="5 8" id="KW-1133">Transmembrane helix</keyword>
<keyword evidence="4 8" id="KW-0812">Transmembrane</keyword>
<evidence type="ECO:0000313" key="10">
    <source>
        <dbReference type="EMBL" id="MDX5893691.1"/>
    </source>
</evidence>
<dbReference type="GO" id="GO:0005886">
    <property type="term" value="C:plasma membrane"/>
    <property type="evidence" value="ECO:0007669"/>
    <property type="project" value="UniProtKB-SubCell"/>
</dbReference>
<feature type="transmembrane region" description="Helical" evidence="8">
    <location>
        <begin position="252"/>
        <end position="271"/>
    </location>
</feature>
<keyword evidence="6 8" id="KW-0472">Membrane</keyword>
<evidence type="ECO:0000256" key="2">
    <source>
        <dbReference type="ARBA" id="ARBA00022475"/>
    </source>
</evidence>